<reference evidence="2 3" key="1">
    <citation type="submission" date="2018-04" db="EMBL/GenBank/DDBJ databases">
        <title>Pelagivirga bohaiensis gen. nov., sp. nov., a bacterium isolated from the Bohai Sea.</title>
        <authorList>
            <person name="Ji X."/>
        </authorList>
    </citation>
    <scope>NUCLEOTIDE SEQUENCE [LARGE SCALE GENOMIC DNA]</scope>
    <source>
        <strain evidence="2 3">BH-SD16</strain>
    </source>
</reference>
<dbReference type="InterPro" id="IPR011037">
    <property type="entry name" value="Pyrv_Knase-like_insert_dom_sf"/>
</dbReference>
<dbReference type="Pfam" id="PF03473">
    <property type="entry name" value="MOSC"/>
    <property type="match status" value="1"/>
</dbReference>
<dbReference type="SUPFAM" id="SSF141673">
    <property type="entry name" value="MOSC N-terminal domain-like"/>
    <property type="match status" value="1"/>
</dbReference>
<organism evidence="2 3">
    <name type="scientific">Thalassorhabdomicrobium marinisediminis</name>
    <dbReference type="NCBI Taxonomy" id="2170577"/>
    <lineage>
        <taxon>Bacteria</taxon>
        <taxon>Pseudomonadati</taxon>
        <taxon>Pseudomonadota</taxon>
        <taxon>Alphaproteobacteria</taxon>
        <taxon>Rhodobacterales</taxon>
        <taxon>Paracoccaceae</taxon>
        <taxon>Thalassorhabdomicrobium</taxon>
    </lineage>
</organism>
<sequence>MKIEALHIYPVKSVGGMPVRSAVITPSGSLRGDREWIVVADDDQVRWQGDIPQLTLLSAKLDGEKLSVRNRAGETVNIDADHAGRDRCVMQYGFDFPAVDAGDEMAEAISDWTGHAVRLVRVGEAAHRWPKLNPVHVVSDKSHAALNDRLADKGQPTVEIERFRPNVILSVEHAWQEEEVSTIDFGDARLVLTEPSVRCVLPNISRETAQVAREPLYTIATMSRERTSGRKASFGIYSRAEGVHLTVGERVVSMVCSH</sequence>
<dbReference type="RefSeq" id="WP_108642004.1">
    <property type="nucleotide sequence ID" value="NZ_QCYG01000011.1"/>
</dbReference>
<dbReference type="OrthoDB" id="581532at2"/>
<proteinExistence type="predicted"/>
<evidence type="ECO:0000313" key="2">
    <source>
        <dbReference type="EMBL" id="PVA05356.1"/>
    </source>
</evidence>
<dbReference type="EMBL" id="QCYG01000011">
    <property type="protein sequence ID" value="PVA05356.1"/>
    <property type="molecule type" value="Genomic_DNA"/>
</dbReference>
<dbReference type="PROSITE" id="PS51340">
    <property type="entry name" value="MOSC"/>
    <property type="match status" value="1"/>
</dbReference>
<dbReference type="Proteomes" id="UP000244817">
    <property type="component" value="Unassembled WGS sequence"/>
</dbReference>
<dbReference type="InterPro" id="IPR005303">
    <property type="entry name" value="MOCOS_middle"/>
</dbReference>
<dbReference type="InterPro" id="IPR005302">
    <property type="entry name" value="MoCF_Sase_C"/>
</dbReference>
<gene>
    <name evidence="2" type="ORF">DC363_15165</name>
</gene>
<dbReference type="GO" id="GO:0003824">
    <property type="term" value="F:catalytic activity"/>
    <property type="evidence" value="ECO:0007669"/>
    <property type="project" value="InterPro"/>
</dbReference>
<keyword evidence="3" id="KW-1185">Reference proteome</keyword>
<dbReference type="SUPFAM" id="SSF50800">
    <property type="entry name" value="PK beta-barrel domain-like"/>
    <property type="match status" value="1"/>
</dbReference>
<dbReference type="AlphaFoldDB" id="A0A2T7FT74"/>
<dbReference type="Pfam" id="PF03476">
    <property type="entry name" value="MOSC_N"/>
    <property type="match status" value="1"/>
</dbReference>
<evidence type="ECO:0000259" key="1">
    <source>
        <dbReference type="PROSITE" id="PS51340"/>
    </source>
</evidence>
<name>A0A2T7FT74_9RHOB</name>
<dbReference type="GO" id="GO:0030170">
    <property type="term" value="F:pyridoxal phosphate binding"/>
    <property type="evidence" value="ECO:0007669"/>
    <property type="project" value="InterPro"/>
</dbReference>
<dbReference type="GO" id="GO:0030151">
    <property type="term" value="F:molybdenum ion binding"/>
    <property type="evidence" value="ECO:0007669"/>
    <property type="project" value="InterPro"/>
</dbReference>
<comment type="caution">
    <text evidence="2">The sequence shown here is derived from an EMBL/GenBank/DDBJ whole genome shotgun (WGS) entry which is preliminary data.</text>
</comment>
<evidence type="ECO:0000313" key="3">
    <source>
        <dbReference type="Proteomes" id="UP000244817"/>
    </source>
</evidence>
<accession>A0A2T7FT74</accession>
<protein>
    <recommendedName>
        <fullName evidence="1">MOSC domain-containing protein</fullName>
    </recommendedName>
</protein>
<feature type="domain" description="MOSC" evidence="1">
    <location>
        <begin position="103"/>
        <end position="258"/>
    </location>
</feature>